<protein>
    <submittedName>
        <fullName evidence="2">Uncharacterized protein</fullName>
    </submittedName>
</protein>
<organism evidence="2 3">
    <name type="scientific">Stephania yunnanensis</name>
    <dbReference type="NCBI Taxonomy" id="152371"/>
    <lineage>
        <taxon>Eukaryota</taxon>
        <taxon>Viridiplantae</taxon>
        <taxon>Streptophyta</taxon>
        <taxon>Embryophyta</taxon>
        <taxon>Tracheophyta</taxon>
        <taxon>Spermatophyta</taxon>
        <taxon>Magnoliopsida</taxon>
        <taxon>Ranunculales</taxon>
        <taxon>Menispermaceae</taxon>
        <taxon>Menispermoideae</taxon>
        <taxon>Cissampelideae</taxon>
        <taxon>Stephania</taxon>
    </lineage>
</organism>
<keyword evidence="3" id="KW-1185">Reference proteome</keyword>
<evidence type="ECO:0000313" key="3">
    <source>
        <dbReference type="Proteomes" id="UP001420932"/>
    </source>
</evidence>
<reference evidence="2 3" key="1">
    <citation type="submission" date="2024-01" db="EMBL/GenBank/DDBJ databases">
        <title>Genome assemblies of Stephania.</title>
        <authorList>
            <person name="Yang L."/>
        </authorList>
    </citation>
    <scope>NUCLEOTIDE SEQUENCE [LARGE SCALE GENOMIC DNA]</scope>
    <source>
        <strain evidence="2">YNDBR</strain>
        <tissue evidence="2">Leaf</tissue>
    </source>
</reference>
<feature type="region of interest" description="Disordered" evidence="1">
    <location>
        <begin position="155"/>
        <end position="185"/>
    </location>
</feature>
<comment type="caution">
    <text evidence="2">The sequence shown here is derived from an EMBL/GenBank/DDBJ whole genome shotgun (WGS) entry which is preliminary data.</text>
</comment>
<sequence>MRRKAFKDKNILIGTYLRWKAARQMWGDGGISGGEGIEMFYTSFLANDVVYIQKSITGGEYALKLDVRELAWVQRALVEVIGKKKWVQRNFQGDTGMFIFQRLQNHLGKVMRLWRAGRNGSDTIPVPGGDDKGWRLFLNGLILEDDTDGEIHRQASTHTSKHIRPSRVRPPSPPKHRGEKADEPCVDTLPRSYITATVGSNIGTTVHKAIVPYGKQSLTVPGP</sequence>
<gene>
    <name evidence="2" type="ORF">Syun_029604</name>
</gene>
<evidence type="ECO:0000313" key="2">
    <source>
        <dbReference type="EMBL" id="KAK9087210.1"/>
    </source>
</evidence>
<dbReference type="AlphaFoldDB" id="A0AAP0HLI6"/>
<proteinExistence type="predicted"/>
<accession>A0AAP0HLI6</accession>
<evidence type="ECO:0000256" key="1">
    <source>
        <dbReference type="SAM" id="MobiDB-lite"/>
    </source>
</evidence>
<dbReference type="EMBL" id="JBBNAF010000013">
    <property type="protein sequence ID" value="KAK9087210.1"/>
    <property type="molecule type" value="Genomic_DNA"/>
</dbReference>
<name>A0AAP0HLI6_9MAGN</name>
<dbReference type="Proteomes" id="UP001420932">
    <property type="component" value="Unassembled WGS sequence"/>
</dbReference>